<dbReference type="AlphaFoldDB" id="A0A7C4QMY3"/>
<evidence type="ECO:0000256" key="1">
    <source>
        <dbReference type="SAM" id="MobiDB-lite"/>
    </source>
</evidence>
<protein>
    <submittedName>
        <fullName evidence="2">Uncharacterized protein</fullName>
    </submittedName>
</protein>
<organism evidence="2">
    <name type="scientific">Schlesneria paludicola</name>
    <dbReference type="NCBI Taxonomy" id="360056"/>
    <lineage>
        <taxon>Bacteria</taxon>
        <taxon>Pseudomonadati</taxon>
        <taxon>Planctomycetota</taxon>
        <taxon>Planctomycetia</taxon>
        <taxon>Planctomycetales</taxon>
        <taxon>Planctomycetaceae</taxon>
        <taxon>Schlesneria</taxon>
    </lineage>
</organism>
<dbReference type="EMBL" id="DSVQ01000012">
    <property type="protein sequence ID" value="HGT38920.1"/>
    <property type="molecule type" value="Genomic_DNA"/>
</dbReference>
<accession>A0A7C4QMY3</accession>
<reference evidence="2" key="1">
    <citation type="journal article" date="2020" name="mSystems">
        <title>Genome- and Community-Level Interaction Insights into Carbon Utilization and Element Cycling Functions of Hydrothermarchaeota in Hydrothermal Sediment.</title>
        <authorList>
            <person name="Zhou Z."/>
            <person name="Liu Y."/>
            <person name="Xu W."/>
            <person name="Pan J."/>
            <person name="Luo Z.H."/>
            <person name="Li M."/>
        </authorList>
    </citation>
    <scope>NUCLEOTIDE SEQUENCE [LARGE SCALE GENOMIC DNA]</scope>
    <source>
        <strain evidence="2">SpSt-508</strain>
    </source>
</reference>
<evidence type="ECO:0000313" key="2">
    <source>
        <dbReference type="EMBL" id="HGT38920.1"/>
    </source>
</evidence>
<gene>
    <name evidence="2" type="ORF">ENS64_06605</name>
</gene>
<comment type="caution">
    <text evidence="2">The sequence shown here is derived from an EMBL/GenBank/DDBJ whole genome shotgun (WGS) entry which is preliminary data.</text>
</comment>
<name>A0A7C4QMY3_9PLAN</name>
<proteinExistence type="predicted"/>
<sequence>MPSRSPAADGPAPSPTSPRCFTPEEQQAFGQLILRGASPALACLELDLSIDDFWHTLRHDPHFHRGLRQLYDTLSQNVVAALYKHALQGDASAQKQWWQLRADLHGPFALQPTSSVPTGAPSCVPEVAQLSDAELVERLREALPVVLSVLDRGILSAGQ</sequence>
<feature type="region of interest" description="Disordered" evidence="1">
    <location>
        <begin position="1"/>
        <end position="20"/>
    </location>
</feature>